<evidence type="ECO:0000256" key="10">
    <source>
        <dbReference type="ARBA" id="ARBA00023033"/>
    </source>
</evidence>
<feature type="transmembrane region" description="Helical" evidence="12">
    <location>
        <begin position="6"/>
        <end position="28"/>
    </location>
</feature>
<evidence type="ECO:0000256" key="7">
    <source>
        <dbReference type="ARBA" id="ARBA00022989"/>
    </source>
</evidence>
<evidence type="ECO:0000313" key="13">
    <source>
        <dbReference type="EMBL" id="KAF2793132.1"/>
    </source>
</evidence>
<gene>
    <name evidence="13" type="ORF">K505DRAFT_306380</name>
</gene>
<dbReference type="Pfam" id="PF00067">
    <property type="entry name" value="p450"/>
    <property type="match status" value="1"/>
</dbReference>
<dbReference type="Proteomes" id="UP000799757">
    <property type="component" value="Unassembled WGS sequence"/>
</dbReference>
<dbReference type="GO" id="GO:0020037">
    <property type="term" value="F:heme binding"/>
    <property type="evidence" value="ECO:0007669"/>
    <property type="project" value="InterPro"/>
</dbReference>
<evidence type="ECO:0000256" key="5">
    <source>
        <dbReference type="ARBA" id="ARBA00022692"/>
    </source>
</evidence>
<dbReference type="Gene3D" id="1.10.630.10">
    <property type="entry name" value="Cytochrome P450"/>
    <property type="match status" value="1"/>
</dbReference>
<keyword evidence="14" id="KW-1185">Reference proteome</keyword>
<organism evidence="13 14">
    <name type="scientific">Melanomma pulvis-pyrius CBS 109.77</name>
    <dbReference type="NCBI Taxonomy" id="1314802"/>
    <lineage>
        <taxon>Eukaryota</taxon>
        <taxon>Fungi</taxon>
        <taxon>Dikarya</taxon>
        <taxon>Ascomycota</taxon>
        <taxon>Pezizomycotina</taxon>
        <taxon>Dothideomycetes</taxon>
        <taxon>Pleosporomycetidae</taxon>
        <taxon>Pleosporales</taxon>
        <taxon>Melanommataceae</taxon>
        <taxon>Melanomma</taxon>
    </lineage>
</organism>
<keyword evidence="10" id="KW-0503">Monooxygenase</keyword>
<keyword evidence="7 12" id="KW-1133">Transmembrane helix</keyword>
<evidence type="ECO:0000256" key="4">
    <source>
        <dbReference type="ARBA" id="ARBA00022617"/>
    </source>
</evidence>
<evidence type="ECO:0000256" key="11">
    <source>
        <dbReference type="ARBA" id="ARBA00023136"/>
    </source>
</evidence>
<dbReference type="GO" id="GO:0016020">
    <property type="term" value="C:membrane"/>
    <property type="evidence" value="ECO:0007669"/>
    <property type="project" value="UniProtKB-SubCell"/>
</dbReference>
<evidence type="ECO:0000313" key="14">
    <source>
        <dbReference type="Proteomes" id="UP000799757"/>
    </source>
</evidence>
<evidence type="ECO:0000256" key="8">
    <source>
        <dbReference type="ARBA" id="ARBA00023002"/>
    </source>
</evidence>
<accession>A0A6A6X9P6</accession>
<name>A0A6A6X9P6_9PLEO</name>
<comment type="subcellular location">
    <subcellularLocation>
        <location evidence="2">Membrane</location>
    </subcellularLocation>
</comment>
<protein>
    <submittedName>
        <fullName evidence="13">Cytochrome P450</fullName>
    </submittedName>
</protein>
<dbReference type="OrthoDB" id="1844152at2759"/>
<keyword evidence="8" id="KW-0560">Oxidoreductase</keyword>
<dbReference type="SUPFAM" id="SSF48264">
    <property type="entry name" value="Cytochrome P450"/>
    <property type="match status" value="1"/>
</dbReference>
<dbReference type="InterPro" id="IPR001128">
    <property type="entry name" value="Cyt_P450"/>
</dbReference>
<evidence type="ECO:0000256" key="2">
    <source>
        <dbReference type="ARBA" id="ARBA00004370"/>
    </source>
</evidence>
<dbReference type="GO" id="GO:0005506">
    <property type="term" value="F:iron ion binding"/>
    <property type="evidence" value="ECO:0007669"/>
    <property type="project" value="InterPro"/>
</dbReference>
<proteinExistence type="inferred from homology"/>
<dbReference type="GO" id="GO:0016705">
    <property type="term" value="F:oxidoreductase activity, acting on paired donors, with incorporation or reduction of molecular oxygen"/>
    <property type="evidence" value="ECO:0007669"/>
    <property type="project" value="InterPro"/>
</dbReference>
<dbReference type="PANTHER" id="PTHR46206:SF5">
    <property type="entry name" value="P450, PUTATIVE (EUROFUNG)-RELATED"/>
    <property type="match status" value="1"/>
</dbReference>
<keyword evidence="9" id="KW-0408">Iron</keyword>
<evidence type="ECO:0000256" key="12">
    <source>
        <dbReference type="SAM" id="Phobius"/>
    </source>
</evidence>
<sequence>MDLAWSQAILCILLPPVCIYVFFVQLHWKSWKYLSSGRDMMMAMADQCGDAAFSVPIPGNRLHLFTSKRHWDELNSTSLDVLSNHAWSKDMLQPKAAFGYDWSDRRNEEGMPIVRAIRTISNQFSILRPECVRILEQDFNQAMESNPSGKNAIGRVPLWPTIQFSLARITTLMICGEDVANDPEFMERSVKFLDEAGKVAEATKILPSFISPVVKMLIQGRNLNRDYVYATIANKTEEFRRAKAASEDTKELPKTILNAFMETVPDDWPTTRVVHIVNTLWYSASQGITVLAAHLIQDIYTHESHIRDLQQECRGVLDDADSDMSKLPLLEAFLMESMRTKCFQSTTIHRVALGKPYTFSDGYSVPAGEILSFLQHKVYSDDTLYAEARNFHPARFQGSGRAATDMPGMEWAFWGNSKLAW</sequence>
<dbReference type="AlphaFoldDB" id="A0A6A6X9P6"/>
<keyword evidence="4" id="KW-0349">Heme</keyword>
<reference evidence="13" key="1">
    <citation type="journal article" date="2020" name="Stud. Mycol.">
        <title>101 Dothideomycetes genomes: a test case for predicting lifestyles and emergence of pathogens.</title>
        <authorList>
            <person name="Haridas S."/>
            <person name="Albert R."/>
            <person name="Binder M."/>
            <person name="Bloem J."/>
            <person name="Labutti K."/>
            <person name="Salamov A."/>
            <person name="Andreopoulos B."/>
            <person name="Baker S."/>
            <person name="Barry K."/>
            <person name="Bills G."/>
            <person name="Bluhm B."/>
            <person name="Cannon C."/>
            <person name="Castanera R."/>
            <person name="Culley D."/>
            <person name="Daum C."/>
            <person name="Ezra D."/>
            <person name="Gonzalez J."/>
            <person name="Henrissat B."/>
            <person name="Kuo A."/>
            <person name="Liang C."/>
            <person name="Lipzen A."/>
            <person name="Lutzoni F."/>
            <person name="Magnuson J."/>
            <person name="Mondo S."/>
            <person name="Nolan M."/>
            <person name="Ohm R."/>
            <person name="Pangilinan J."/>
            <person name="Park H.-J."/>
            <person name="Ramirez L."/>
            <person name="Alfaro M."/>
            <person name="Sun H."/>
            <person name="Tritt A."/>
            <person name="Yoshinaga Y."/>
            <person name="Zwiers L.-H."/>
            <person name="Turgeon B."/>
            <person name="Goodwin S."/>
            <person name="Spatafora J."/>
            <person name="Crous P."/>
            <person name="Grigoriev I."/>
        </authorList>
    </citation>
    <scope>NUCLEOTIDE SEQUENCE</scope>
    <source>
        <strain evidence="13">CBS 109.77</strain>
    </source>
</reference>
<keyword evidence="11 12" id="KW-0472">Membrane</keyword>
<evidence type="ECO:0000256" key="6">
    <source>
        <dbReference type="ARBA" id="ARBA00022723"/>
    </source>
</evidence>
<comment type="cofactor">
    <cofactor evidence="1">
        <name>heme</name>
        <dbReference type="ChEBI" id="CHEBI:30413"/>
    </cofactor>
</comment>
<dbReference type="PANTHER" id="PTHR46206">
    <property type="entry name" value="CYTOCHROME P450"/>
    <property type="match status" value="1"/>
</dbReference>
<dbReference type="GO" id="GO:0004497">
    <property type="term" value="F:monooxygenase activity"/>
    <property type="evidence" value="ECO:0007669"/>
    <property type="project" value="UniProtKB-KW"/>
</dbReference>
<keyword evidence="6" id="KW-0479">Metal-binding</keyword>
<evidence type="ECO:0000256" key="1">
    <source>
        <dbReference type="ARBA" id="ARBA00001971"/>
    </source>
</evidence>
<dbReference type="EMBL" id="MU001941">
    <property type="protein sequence ID" value="KAF2793132.1"/>
    <property type="molecule type" value="Genomic_DNA"/>
</dbReference>
<comment type="similarity">
    <text evidence="3">Belongs to the cytochrome P450 family.</text>
</comment>
<keyword evidence="5 12" id="KW-0812">Transmembrane</keyword>
<evidence type="ECO:0000256" key="9">
    <source>
        <dbReference type="ARBA" id="ARBA00023004"/>
    </source>
</evidence>
<evidence type="ECO:0000256" key="3">
    <source>
        <dbReference type="ARBA" id="ARBA00010617"/>
    </source>
</evidence>
<dbReference type="InterPro" id="IPR036396">
    <property type="entry name" value="Cyt_P450_sf"/>
</dbReference>